<dbReference type="Proteomes" id="UP000184001">
    <property type="component" value="Unassembled WGS sequence"/>
</dbReference>
<sequence length="101" mass="11387">MAYTTATFTHPITQIEKKCPIGFSWTTLFFNFFPALLRGNWKDALLILILSITTYNFAGFIISFVYNKRYALSLIEQGYIITDGGKLSIEAIKARLGIVPS</sequence>
<gene>
    <name evidence="2" type="ORF">AB2Z07_10650</name>
    <name evidence="3" type="ORF">SAMN05660830_02493</name>
</gene>
<dbReference type="EMBL" id="JBFSOO010000007">
    <property type="protein sequence ID" value="MEZ6853982.1"/>
    <property type="molecule type" value="Genomic_DNA"/>
</dbReference>
<protein>
    <recommendedName>
        <fullName evidence="6">DUF2628 domain-containing protein</fullName>
    </recommendedName>
</protein>
<dbReference type="Proteomes" id="UP001568358">
    <property type="component" value="Unassembled WGS sequence"/>
</dbReference>
<evidence type="ECO:0000256" key="1">
    <source>
        <dbReference type="SAM" id="Phobius"/>
    </source>
</evidence>
<evidence type="ECO:0008006" key="6">
    <source>
        <dbReference type="Google" id="ProtNLM"/>
    </source>
</evidence>
<evidence type="ECO:0000313" key="4">
    <source>
        <dbReference type="Proteomes" id="UP000184001"/>
    </source>
</evidence>
<keyword evidence="1" id="KW-0812">Transmembrane</keyword>
<comment type="caution">
    <text evidence="3">The sequence shown here is derived from an EMBL/GenBank/DDBJ whole genome shotgun (WGS) entry which is preliminary data.</text>
</comment>
<keyword evidence="1" id="KW-1133">Transmembrane helix</keyword>
<keyword evidence="5" id="KW-1185">Reference proteome</keyword>
<name>A0A8G2FBV9_9BACT</name>
<accession>A0A8G2FBV9</accession>
<dbReference type="RefSeq" id="WP_019999731.1">
    <property type="nucleotide sequence ID" value="NZ_CP192217.1"/>
</dbReference>
<evidence type="ECO:0000313" key="5">
    <source>
        <dbReference type="Proteomes" id="UP001568358"/>
    </source>
</evidence>
<keyword evidence="1" id="KW-0472">Membrane</keyword>
<dbReference type="AlphaFoldDB" id="A0A8G2FBV9"/>
<proteinExistence type="predicted"/>
<reference evidence="2 5" key="2">
    <citation type="submission" date="2024-07" db="EMBL/GenBank/DDBJ databases">
        <title>Active virus-host system and metabolic interactions in a Lokiarchaeon culture.</title>
        <authorList>
            <person name="Ponce Toledo R.I."/>
            <person name="Rodrigues Oliveira T."/>
            <person name="Schleper C."/>
        </authorList>
    </citation>
    <scope>NUCLEOTIDE SEQUENCE [LARGE SCALE GENOMIC DNA]</scope>
    <source>
        <strain evidence="2 5">B35</strain>
    </source>
</reference>
<organism evidence="3 4">
    <name type="scientific">Halodesulfovibrio aestuarii</name>
    <dbReference type="NCBI Taxonomy" id="126333"/>
    <lineage>
        <taxon>Bacteria</taxon>
        <taxon>Pseudomonadati</taxon>
        <taxon>Thermodesulfobacteriota</taxon>
        <taxon>Desulfovibrionia</taxon>
        <taxon>Desulfovibrionales</taxon>
        <taxon>Desulfovibrionaceae</taxon>
        <taxon>Halodesulfovibrio</taxon>
    </lineage>
</organism>
<evidence type="ECO:0000313" key="3">
    <source>
        <dbReference type="EMBL" id="SHJ46500.1"/>
    </source>
</evidence>
<reference evidence="3 4" key="1">
    <citation type="submission" date="2016-11" db="EMBL/GenBank/DDBJ databases">
        <authorList>
            <person name="Varghese N."/>
            <person name="Submissions S."/>
        </authorList>
    </citation>
    <scope>NUCLEOTIDE SEQUENCE [LARGE SCALE GENOMIC DNA]</scope>
    <source>
        <strain evidence="3 4">DSM 17919</strain>
    </source>
</reference>
<dbReference type="EMBL" id="FQZR01000006">
    <property type="protein sequence ID" value="SHJ46500.1"/>
    <property type="molecule type" value="Genomic_DNA"/>
</dbReference>
<feature type="transmembrane region" description="Helical" evidence="1">
    <location>
        <begin position="44"/>
        <end position="66"/>
    </location>
</feature>
<evidence type="ECO:0000313" key="2">
    <source>
        <dbReference type="EMBL" id="MEZ6853982.1"/>
    </source>
</evidence>